<organism evidence="8 9">
    <name type="scientific">Microbacterium candidum</name>
    <dbReference type="NCBI Taxonomy" id="3041922"/>
    <lineage>
        <taxon>Bacteria</taxon>
        <taxon>Bacillati</taxon>
        <taxon>Actinomycetota</taxon>
        <taxon>Actinomycetes</taxon>
        <taxon>Micrococcales</taxon>
        <taxon>Microbacteriaceae</taxon>
        <taxon>Microbacterium</taxon>
    </lineage>
</organism>
<dbReference type="EMBL" id="JASXSZ010000004">
    <property type="protein sequence ID" value="MDL9980252.1"/>
    <property type="molecule type" value="Genomic_DNA"/>
</dbReference>
<keyword evidence="9" id="KW-1185">Reference proteome</keyword>
<evidence type="ECO:0000256" key="4">
    <source>
        <dbReference type="ARBA" id="ARBA00022989"/>
    </source>
</evidence>
<evidence type="ECO:0000256" key="1">
    <source>
        <dbReference type="ARBA" id="ARBA00004651"/>
    </source>
</evidence>
<evidence type="ECO:0000313" key="8">
    <source>
        <dbReference type="EMBL" id="MDL9980252.1"/>
    </source>
</evidence>
<dbReference type="Proteomes" id="UP001235064">
    <property type="component" value="Unassembled WGS sequence"/>
</dbReference>
<keyword evidence="4 7" id="KW-1133">Transmembrane helix</keyword>
<feature type="region of interest" description="Disordered" evidence="6">
    <location>
        <begin position="401"/>
        <end position="441"/>
    </location>
</feature>
<feature type="transmembrane region" description="Helical" evidence="7">
    <location>
        <begin position="308"/>
        <end position="338"/>
    </location>
</feature>
<evidence type="ECO:0000256" key="3">
    <source>
        <dbReference type="ARBA" id="ARBA00022692"/>
    </source>
</evidence>
<reference evidence="8 9" key="1">
    <citation type="submission" date="2023-06" db="EMBL/GenBank/DDBJ databases">
        <title>Microbacterium sp. nov., isolated from a waste landfill.</title>
        <authorList>
            <person name="Wen W."/>
        </authorList>
    </citation>
    <scope>NUCLEOTIDE SEQUENCE [LARGE SCALE GENOMIC DNA]</scope>
    <source>
        <strain evidence="8 9">ASV49</strain>
    </source>
</reference>
<dbReference type="Pfam" id="PF03631">
    <property type="entry name" value="Virul_fac_BrkB"/>
    <property type="match status" value="1"/>
</dbReference>
<sequence>MSRPDPEAGGAESASARSSRSAAAKAARDEQDLRDRFEERQETLRQRLDEPIARATAITQRTLAWFPVRVWRNFLRHDGFILAAGVSYQSLFAGFAGIYVAFAIAGLWLGGDPDAVQQLSKIINNYIPGLIAETGGVITPEAVQDIASRNSGALSITGLIALGTFVWTAISAISYARRSVRGVFGIPPDRRNYFALKALDLVAAIVFGVGLLLGTVLITLGTWALQFVFDLVGLGASSKASLLTIRLVTVLAVYVVNTALLAGLFRFLTGTKLTWQRIFPGALLGAGATTVLQLGFGLFLSYTPSNPLLATFAVAIVLLLWFRLIGIVLLVAASWIAIAARDRHVALLPVTEAQRLAEEHKALLLAAQVRLRTAEEAQASAPWYRRWSADRAVQEARNELQQVEDAAPEPAPHKGFFAAALDGSHPAASPENHPPGASHTS</sequence>
<keyword evidence="2" id="KW-1003">Cell membrane</keyword>
<name>A0ABT7N0P2_9MICO</name>
<comment type="subcellular location">
    <subcellularLocation>
        <location evidence="1">Cell membrane</location>
        <topology evidence="1">Multi-pass membrane protein</topology>
    </subcellularLocation>
</comment>
<comment type="caution">
    <text evidence="8">The sequence shown here is derived from an EMBL/GenBank/DDBJ whole genome shotgun (WGS) entry which is preliminary data.</text>
</comment>
<feature type="region of interest" description="Disordered" evidence="6">
    <location>
        <begin position="1"/>
        <end position="35"/>
    </location>
</feature>
<gene>
    <name evidence="8" type="ORF">QSV35_12995</name>
</gene>
<evidence type="ECO:0000256" key="2">
    <source>
        <dbReference type="ARBA" id="ARBA00022475"/>
    </source>
</evidence>
<accession>A0ABT7N0P2</accession>
<keyword evidence="5 7" id="KW-0472">Membrane</keyword>
<keyword evidence="3 7" id="KW-0812">Transmembrane</keyword>
<feature type="transmembrane region" description="Helical" evidence="7">
    <location>
        <begin position="198"/>
        <end position="225"/>
    </location>
</feature>
<protein>
    <submittedName>
        <fullName evidence="8">YihY/virulence factor BrkB family protein</fullName>
    </submittedName>
</protein>
<dbReference type="RefSeq" id="WP_286289210.1">
    <property type="nucleotide sequence ID" value="NZ_JASXSZ010000004.1"/>
</dbReference>
<dbReference type="InterPro" id="IPR017039">
    <property type="entry name" value="Virul_fac_BrkB"/>
</dbReference>
<evidence type="ECO:0000256" key="5">
    <source>
        <dbReference type="ARBA" id="ARBA00023136"/>
    </source>
</evidence>
<feature type="transmembrane region" description="Helical" evidence="7">
    <location>
        <begin position="281"/>
        <end position="302"/>
    </location>
</feature>
<evidence type="ECO:0000313" key="9">
    <source>
        <dbReference type="Proteomes" id="UP001235064"/>
    </source>
</evidence>
<proteinExistence type="predicted"/>
<dbReference type="PANTHER" id="PTHR30213:SF1">
    <property type="entry name" value="INNER MEMBRANE PROTEIN YHJD"/>
    <property type="match status" value="1"/>
</dbReference>
<evidence type="ECO:0000256" key="6">
    <source>
        <dbReference type="SAM" id="MobiDB-lite"/>
    </source>
</evidence>
<dbReference type="PANTHER" id="PTHR30213">
    <property type="entry name" value="INNER MEMBRANE PROTEIN YHJD"/>
    <property type="match status" value="1"/>
</dbReference>
<evidence type="ECO:0000256" key="7">
    <source>
        <dbReference type="SAM" id="Phobius"/>
    </source>
</evidence>
<feature type="transmembrane region" description="Helical" evidence="7">
    <location>
        <begin position="245"/>
        <end position="269"/>
    </location>
</feature>
<feature type="transmembrane region" description="Helical" evidence="7">
    <location>
        <begin position="79"/>
        <end position="109"/>
    </location>
</feature>
<feature type="compositionally biased region" description="Basic and acidic residues" evidence="6">
    <location>
        <begin position="26"/>
        <end position="35"/>
    </location>
</feature>
<feature type="transmembrane region" description="Helical" evidence="7">
    <location>
        <begin position="153"/>
        <end position="177"/>
    </location>
</feature>
<feature type="compositionally biased region" description="Low complexity" evidence="6">
    <location>
        <begin position="7"/>
        <end position="25"/>
    </location>
</feature>